<keyword evidence="2" id="KW-1185">Reference proteome</keyword>
<dbReference type="Proteomes" id="UP000263881">
    <property type="component" value="Chromosome"/>
</dbReference>
<sequence length="89" mass="10084">MGYTTMITADLYLLKEVTALRTVIGFMISIMNDEQRESLRKLAETRVVKSDYEHLSKLDDEDAAAVAEDINDMIVETIKLGTVKKTDQE</sequence>
<accession>A0AAD0SHV6</accession>
<reference evidence="1 2" key="1">
    <citation type="submission" date="2017-08" db="EMBL/GenBank/DDBJ databases">
        <title>Comparative genomics of bacteria isolated from necrotic lesions of AOD affected trees.</title>
        <authorList>
            <person name="Doonan J."/>
            <person name="Denman S."/>
            <person name="McDonald J.E."/>
        </authorList>
    </citation>
    <scope>NUCLEOTIDE SEQUENCE [LARGE SCALE GENOMIC DNA]</scope>
    <source>
        <strain evidence="1 2">477</strain>
    </source>
</reference>
<dbReference type="KEGG" id="lbq:CKQ53_14380"/>
<dbReference type="AlphaFoldDB" id="A0AAD0SHV6"/>
<gene>
    <name evidence="1" type="ORF">CKQ53_14380</name>
</gene>
<proteinExistence type="predicted"/>
<evidence type="ECO:0000313" key="1">
    <source>
        <dbReference type="EMBL" id="AXW88037.1"/>
    </source>
</evidence>
<dbReference type="EMBL" id="CP023009">
    <property type="protein sequence ID" value="AXW88037.1"/>
    <property type="molecule type" value="Genomic_DNA"/>
</dbReference>
<name>A0AAD0SHV6_9GAMM</name>
<organism evidence="1 2">
    <name type="scientific">Lonsdalea britannica</name>
    <dbReference type="NCBI Taxonomy" id="1082704"/>
    <lineage>
        <taxon>Bacteria</taxon>
        <taxon>Pseudomonadati</taxon>
        <taxon>Pseudomonadota</taxon>
        <taxon>Gammaproteobacteria</taxon>
        <taxon>Enterobacterales</taxon>
        <taxon>Pectobacteriaceae</taxon>
        <taxon>Lonsdalea</taxon>
    </lineage>
</organism>
<evidence type="ECO:0000313" key="2">
    <source>
        <dbReference type="Proteomes" id="UP000263881"/>
    </source>
</evidence>
<protein>
    <submittedName>
        <fullName evidence="1">Uncharacterized protein</fullName>
    </submittedName>
</protein>